<name>A0ABX0N241_9BURK</name>
<dbReference type="InterPro" id="IPR006827">
    <property type="entry name" value="Lant_deHydtase_N"/>
</dbReference>
<gene>
    <name evidence="2" type="ORF">F2P44_08850</name>
</gene>
<evidence type="ECO:0000313" key="3">
    <source>
        <dbReference type="Proteomes" id="UP000621455"/>
    </source>
</evidence>
<protein>
    <recommendedName>
        <fullName evidence="1">Lantibiotic dehydratase N-terminal domain-containing protein</fullName>
    </recommendedName>
</protein>
<dbReference type="RefSeq" id="WP_167086324.1">
    <property type="nucleotide sequence ID" value="NZ_WHJG01000006.1"/>
</dbReference>
<evidence type="ECO:0000313" key="2">
    <source>
        <dbReference type="EMBL" id="NHZ79383.1"/>
    </source>
</evidence>
<feature type="domain" description="Lantibiotic dehydratase N-terminal" evidence="1">
    <location>
        <begin position="163"/>
        <end position="814"/>
    </location>
</feature>
<dbReference type="Proteomes" id="UP000621455">
    <property type="component" value="Unassembled WGS sequence"/>
</dbReference>
<organism evidence="2 3">
    <name type="scientific">Massilia frigida</name>
    <dbReference type="NCBI Taxonomy" id="2609281"/>
    <lineage>
        <taxon>Bacteria</taxon>
        <taxon>Pseudomonadati</taxon>
        <taxon>Pseudomonadota</taxon>
        <taxon>Betaproteobacteria</taxon>
        <taxon>Burkholderiales</taxon>
        <taxon>Oxalobacteraceae</taxon>
        <taxon>Telluria group</taxon>
        <taxon>Massilia</taxon>
    </lineage>
</organism>
<reference evidence="2 3" key="1">
    <citation type="submission" date="2019-10" db="EMBL/GenBank/DDBJ databases">
        <title>Taxonomy of Antarctic Massilia spp.: description of Massilia rubra sp. nov., Massilia aquatica sp. nov., Massilia mucilaginosa sp. nov., Massilia frigida sp. nov. isolated from streams, lakes and regoliths.</title>
        <authorList>
            <person name="Holochova P."/>
            <person name="Sedlacek I."/>
            <person name="Kralova S."/>
            <person name="Maslanova I."/>
            <person name="Busse H.-J."/>
            <person name="Stankova E."/>
            <person name="Vrbovska V."/>
            <person name="Kovarovic V."/>
            <person name="Bartak M."/>
            <person name="Svec P."/>
            <person name="Pantucek R."/>
        </authorList>
    </citation>
    <scope>NUCLEOTIDE SEQUENCE [LARGE SCALE GENOMIC DNA]</scope>
    <source>
        <strain evidence="2 3">CCM 8695</strain>
    </source>
</reference>
<sequence>MKQEQFDTSGAGSGGAVRLPAWQLDGPALLRLAAFPASRLNTLTMPQSVAWQRRLAGQENLLDVERSYVCERILFQAAGTFEGSNKSALVAIKRKLHNRLSLQAGDWVVLALLPGLRERRLVRRYTHRLERLERWKKEARHVFAAELTRQRCRLQDLVTKPDFLLGLQLHNTSLAAHARKLACVEPDNWRKAERNTEATLMRYVARATAKTSPFGRWGLVAPLATGTAKPEHCPTTGLVLDARAACIEVRSRLNLQLCARIAASLQARYAITDQLPLTPNPTRFREGQAIGFFSAATAGVNIAYSRLRSGPLSAPVEQLLTLLENATRGLSKADWIDQARRHPELASLGGDKVSSLISQVHRSGLVQSASLLPSDALDGLSTFARRAHAMLGTQIQPACDALHELEALGQEYATRDVAGRDAARTRIVQLCAALGVDDIDGIAPVIEDSIVHGVEADLGSRLRLALEHQLGPLLSLFARRDSNGLHHRMLVDIFVASYGVGGRCGNPAHFAAQALRLCERHRTDDTHIFPRFAQARAAYASFMHTFAALAESKHSEVSLCEQDLQQLAQTCMAADHATGVPRRLGVLVQVAAASAEAMECGEFDLIINQTLPGWGRFYTRYAQLIDNPAWVDALRAVLQRLQSVSGNEILELQTTLQHNAHVHPALTPRALSMPGESSARADLLALDGLTVEHDAASDTLRFAYDGQAVLPLYMGCLHTMSLPPVQRVLSDAVAPYAYQAEASNLVDFIERQARPCTSTVRIYPRLRYGRVILQRRSWAVDVTALPEHTADDYTLFSAYQHWQSVHGLPDRVYVRVILRKPGEPGRIRDHKPVYLEFANQLLLRSFIAGLDSASVQTLIFEEALPDPELSVVDLGLGGPHVVELQLELEEVLP</sequence>
<dbReference type="Pfam" id="PF04738">
    <property type="entry name" value="Lant_dehydr_N"/>
    <property type="match status" value="1"/>
</dbReference>
<comment type="caution">
    <text evidence="2">The sequence shown here is derived from an EMBL/GenBank/DDBJ whole genome shotgun (WGS) entry which is preliminary data.</text>
</comment>
<evidence type="ECO:0000259" key="1">
    <source>
        <dbReference type="Pfam" id="PF04738"/>
    </source>
</evidence>
<proteinExistence type="predicted"/>
<accession>A0ABX0N241</accession>
<keyword evidence="3" id="KW-1185">Reference proteome</keyword>
<dbReference type="EMBL" id="WHJG01000006">
    <property type="protein sequence ID" value="NHZ79383.1"/>
    <property type="molecule type" value="Genomic_DNA"/>
</dbReference>